<reference evidence="2 3" key="1">
    <citation type="submission" date="2022-05" db="EMBL/GenBank/DDBJ databases">
        <authorList>
            <consortium name="Genoscope - CEA"/>
            <person name="William W."/>
        </authorList>
    </citation>
    <scope>NUCLEOTIDE SEQUENCE [LARGE SCALE GENOMIC DNA]</scope>
</reference>
<evidence type="ECO:0000313" key="3">
    <source>
        <dbReference type="Proteomes" id="UP001159405"/>
    </source>
</evidence>
<accession>A0ABN8QFP0</accession>
<gene>
    <name evidence="2" type="ORF">PLOB_00005480</name>
</gene>
<dbReference type="Gene3D" id="1.10.150.130">
    <property type="match status" value="1"/>
</dbReference>
<organism evidence="2 3">
    <name type="scientific">Porites lobata</name>
    <dbReference type="NCBI Taxonomy" id="104759"/>
    <lineage>
        <taxon>Eukaryota</taxon>
        <taxon>Metazoa</taxon>
        <taxon>Cnidaria</taxon>
        <taxon>Anthozoa</taxon>
        <taxon>Hexacorallia</taxon>
        <taxon>Scleractinia</taxon>
        <taxon>Fungiina</taxon>
        <taxon>Poritidae</taxon>
        <taxon>Porites</taxon>
    </lineage>
</organism>
<feature type="non-terminal residue" evidence="2">
    <location>
        <position position="1"/>
    </location>
</feature>
<sequence>EVQQYRSQLFAESTKATYKTHRNTYLRFCSYMGYTPVPVHPAHLLQYAAFLARSLKPSSIGNHLTTMGIDPQSYAGHSFRRGGASFAYQSGVPVELIKALGD</sequence>
<evidence type="ECO:0000256" key="1">
    <source>
        <dbReference type="ARBA" id="ARBA00023125"/>
    </source>
</evidence>
<keyword evidence="1" id="KW-0238">DNA-binding</keyword>
<dbReference type="SUPFAM" id="SSF56349">
    <property type="entry name" value="DNA breaking-rejoining enzymes"/>
    <property type="match status" value="1"/>
</dbReference>
<comment type="caution">
    <text evidence="2">The sequence shown here is derived from an EMBL/GenBank/DDBJ whole genome shotgun (WGS) entry which is preliminary data.</text>
</comment>
<proteinExistence type="predicted"/>
<dbReference type="InterPro" id="IPR052925">
    <property type="entry name" value="Phage_Integrase-like_Recomb"/>
</dbReference>
<dbReference type="InterPro" id="IPR011010">
    <property type="entry name" value="DNA_brk_join_enz"/>
</dbReference>
<dbReference type="SUPFAM" id="SSF47823">
    <property type="entry name" value="lambda integrase-like, N-terminal domain"/>
    <property type="match status" value="1"/>
</dbReference>
<evidence type="ECO:0008006" key="4">
    <source>
        <dbReference type="Google" id="ProtNLM"/>
    </source>
</evidence>
<protein>
    <recommendedName>
        <fullName evidence="4">Integrase</fullName>
    </recommendedName>
</protein>
<dbReference type="PANTHER" id="PTHR34605">
    <property type="entry name" value="PHAGE_INTEGRASE DOMAIN-CONTAINING PROTEIN"/>
    <property type="match status" value="1"/>
</dbReference>
<dbReference type="PANTHER" id="PTHR34605:SF3">
    <property type="entry name" value="P CELL-TYPE AGGLUTINATION PROTEIN MAP4-LIKE-RELATED"/>
    <property type="match status" value="1"/>
</dbReference>
<name>A0ABN8QFP0_9CNID</name>
<keyword evidence="3" id="KW-1185">Reference proteome</keyword>
<dbReference type="Proteomes" id="UP001159405">
    <property type="component" value="Unassembled WGS sequence"/>
</dbReference>
<dbReference type="EMBL" id="CALNXK010000124">
    <property type="protein sequence ID" value="CAH3162812.1"/>
    <property type="molecule type" value="Genomic_DNA"/>
</dbReference>
<feature type="non-terminal residue" evidence="2">
    <location>
        <position position="102"/>
    </location>
</feature>
<evidence type="ECO:0000313" key="2">
    <source>
        <dbReference type="EMBL" id="CAH3162812.1"/>
    </source>
</evidence>
<dbReference type="InterPro" id="IPR010998">
    <property type="entry name" value="Integrase_recombinase_N"/>
</dbReference>